<keyword evidence="3" id="KW-1185">Reference proteome</keyword>
<dbReference type="RefSeq" id="WP_132410283.1">
    <property type="nucleotide sequence ID" value="NZ_SMKA01000125.1"/>
</dbReference>
<evidence type="ECO:0000313" key="2">
    <source>
        <dbReference type="EMBL" id="TDC25314.1"/>
    </source>
</evidence>
<sequence>MSALLEALKDFAAPIAALGGATMGYVGGIRKDRESRYHQRVEQLYQDMLASLAADHTNLMQNFGGRLFSNDDVEYDAHARRDIHARAELFAGPGVFSAWEAARKPLREIRLAVRLKSNTFLVSDLEEAADLYYAARTELVKAMREDLRVRGTGGRLRRWARAARYHLRRRPQLSQVGSQ</sequence>
<keyword evidence="1" id="KW-0812">Transmembrane</keyword>
<organism evidence="2 3">
    <name type="scientific">Kribbella albertanoniae</name>
    <dbReference type="NCBI Taxonomy" id="1266829"/>
    <lineage>
        <taxon>Bacteria</taxon>
        <taxon>Bacillati</taxon>
        <taxon>Actinomycetota</taxon>
        <taxon>Actinomycetes</taxon>
        <taxon>Propionibacteriales</taxon>
        <taxon>Kribbellaceae</taxon>
        <taxon>Kribbella</taxon>
    </lineage>
</organism>
<name>A0A4R4PSN3_9ACTN</name>
<comment type="caution">
    <text evidence="2">The sequence shown here is derived from an EMBL/GenBank/DDBJ whole genome shotgun (WGS) entry which is preliminary data.</text>
</comment>
<dbReference type="EMBL" id="SMKA01000125">
    <property type="protein sequence ID" value="TDC25314.1"/>
    <property type="molecule type" value="Genomic_DNA"/>
</dbReference>
<proteinExistence type="predicted"/>
<dbReference type="Proteomes" id="UP000295075">
    <property type="component" value="Unassembled WGS sequence"/>
</dbReference>
<evidence type="ECO:0000256" key="1">
    <source>
        <dbReference type="SAM" id="Phobius"/>
    </source>
</evidence>
<evidence type="ECO:0000313" key="3">
    <source>
        <dbReference type="Proteomes" id="UP000295075"/>
    </source>
</evidence>
<keyword evidence="1" id="KW-1133">Transmembrane helix</keyword>
<gene>
    <name evidence="2" type="ORF">E1261_24400</name>
</gene>
<feature type="transmembrane region" description="Helical" evidence="1">
    <location>
        <begin position="12"/>
        <end position="30"/>
    </location>
</feature>
<keyword evidence="1" id="KW-0472">Membrane</keyword>
<protein>
    <submittedName>
        <fullName evidence="2">Uncharacterized protein</fullName>
    </submittedName>
</protein>
<accession>A0A4R4PSN3</accession>
<dbReference type="OrthoDB" id="3831391at2"/>
<dbReference type="AlphaFoldDB" id="A0A4R4PSN3"/>
<reference evidence="2 3" key="1">
    <citation type="submission" date="2019-03" db="EMBL/GenBank/DDBJ databases">
        <title>Draft genome sequences of novel Actinobacteria.</title>
        <authorList>
            <person name="Sahin N."/>
            <person name="Ay H."/>
            <person name="Saygin H."/>
        </authorList>
    </citation>
    <scope>NUCLEOTIDE SEQUENCE [LARGE SCALE GENOMIC DNA]</scope>
    <source>
        <strain evidence="2 3">JCM 30547</strain>
    </source>
</reference>